<name>A0ABR1ER64_NECAM</name>
<accession>A0ABR1ER64</accession>
<keyword evidence="2" id="KW-1185">Reference proteome</keyword>
<comment type="caution">
    <text evidence="1">The sequence shown here is derived from an EMBL/GenBank/DDBJ whole genome shotgun (WGS) entry which is preliminary data.</text>
</comment>
<proteinExistence type="predicted"/>
<gene>
    <name evidence="1" type="primary">Necator_chrX.g25342</name>
    <name evidence="1" type="ORF">RB195_025176</name>
</gene>
<sequence length="103" mass="11507">MQLAFLDFEAAFDSSHRSRFLNALRTDGVPGKFVCLLGDMNQPIPVAVRTPAGCTTPFGFGNWSKTTGSGRLPVHVRHRWHHAKNIQSLPCRQRLSTMSLDRS</sequence>
<organism evidence="1 2">
    <name type="scientific">Necator americanus</name>
    <name type="common">Human hookworm</name>
    <dbReference type="NCBI Taxonomy" id="51031"/>
    <lineage>
        <taxon>Eukaryota</taxon>
        <taxon>Metazoa</taxon>
        <taxon>Ecdysozoa</taxon>
        <taxon>Nematoda</taxon>
        <taxon>Chromadorea</taxon>
        <taxon>Rhabditida</taxon>
        <taxon>Rhabditina</taxon>
        <taxon>Rhabditomorpha</taxon>
        <taxon>Strongyloidea</taxon>
        <taxon>Ancylostomatidae</taxon>
        <taxon>Bunostominae</taxon>
        <taxon>Necator</taxon>
    </lineage>
</organism>
<dbReference type="Proteomes" id="UP001303046">
    <property type="component" value="Unassembled WGS sequence"/>
</dbReference>
<evidence type="ECO:0000313" key="1">
    <source>
        <dbReference type="EMBL" id="KAK6765134.1"/>
    </source>
</evidence>
<evidence type="ECO:0008006" key="3">
    <source>
        <dbReference type="Google" id="ProtNLM"/>
    </source>
</evidence>
<evidence type="ECO:0000313" key="2">
    <source>
        <dbReference type="Proteomes" id="UP001303046"/>
    </source>
</evidence>
<dbReference type="EMBL" id="JAVFWL010000006">
    <property type="protein sequence ID" value="KAK6765134.1"/>
    <property type="molecule type" value="Genomic_DNA"/>
</dbReference>
<protein>
    <recommendedName>
        <fullName evidence="3">Reverse transcriptase domain-containing protein</fullName>
    </recommendedName>
</protein>
<reference evidence="1 2" key="1">
    <citation type="submission" date="2023-08" db="EMBL/GenBank/DDBJ databases">
        <title>A Necator americanus chromosomal reference genome.</title>
        <authorList>
            <person name="Ilik V."/>
            <person name="Petrzelkova K.J."/>
            <person name="Pardy F."/>
            <person name="Fuh T."/>
            <person name="Niatou-Singa F.S."/>
            <person name="Gouil Q."/>
            <person name="Baker L."/>
            <person name="Ritchie M.E."/>
            <person name="Jex A.R."/>
            <person name="Gazzola D."/>
            <person name="Li H."/>
            <person name="Toshio Fujiwara R."/>
            <person name="Zhan B."/>
            <person name="Aroian R.V."/>
            <person name="Pafco B."/>
            <person name="Schwarz E.M."/>
        </authorList>
    </citation>
    <scope>NUCLEOTIDE SEQUENCE [LARGE SCALE GENOMIC DNA]</scope>
    <source>
        <strain evidence="1 2">Aroian</strain>
        <tissue evidence="1">Whole animal</tissue>
    </source>
</reference>